<keyword evidence="1 3" id="KW-0808">Transferase</keyword>
<dbReference type="InterPro" id="IPR016181">
    <property type="entry name" value="Acyl_CoA_acyltransferase"/>
</dbReference>
<accession>A0A3E1P0K4</accession>
<evidence type="ECO:0000256" key="1">
    <source>
        <dbReference type="ARBA" id="ARBA00022679"/>
    </source>
</evidence>
<dbReference type="Gene3D" id="3.40.630.30">
    <property type="match status" value="1"/>
</dbReference>
<dbReference type="SUPFAM" id="SSF55729">
    <property type="entry name" value="Acyl-CoA N-acyltransferases (Nat)"/>
    <property type="match status" value="1"/>
</dbReference>
<dbReference type="Pfam" id="PF00583">
    <property type="entry name" value="Acetyltransf_1"/>
    <property type="match status" value="1"/>
</dbReference>
<feature type="domain" description="N-acetyltransferase" evidence="2">
    <location>
        <begin position="24"/>
        <end position="166"/>
    </location>
</feature>
<dbReference type="RefSeq" id="WP_116854597.1">
    <property type="nucleotide sequence ID" value="NZ_QTJV01000006.1"/>
</dbReference>
<sequence>MNTSITLADISIRNELQPGDLSFLAYMHATLYAKEMGYGINFEGYVLDGLGEFAHQYNPAKDKVWICEHEGKIIGSLVGFHRDSDIQFRYFIFQPKYRGIGLGKHLMSEFIKYAKASGCKNTYLWTTTEQATAISLYTRYGFTQTEEKFSIAFDKPLTELRFDLAL</sequence>
<reference evidence="3 4" key="1">
    <citation type="submission" date="2018-08" db="EMBL/GenBank/DDBJ databases">
        <title>Chitinophaga sp. K20C18050901, a novel bacterium isolated from forest soil.</title>
        <authorList>
            <person name="Wang C."/>
        </authorList>
    </citation>
    <scope>NUCLEOTIDE SEQUENCE [LARGE SCALE GENOMIC DNA]</scope>
    <source>
        <strain evidence="3 4">K20C18050901</strain>
    </source>
</reference>
<proteinExistence type="predicted"/>
<evidence type="ECO:0000313" key="3">
    <source>
        <dbReference type="EMBL" id="RFM33675.1"/>
    </source>
</evidence>
<dbReference type="AlphaFoldDB" id="A0A3E1P0K4"/>
<comment type="caution">
    <text evidence="3">The sequence shown here is derived from an EMBL/GenBank/DDBJ whole genome shotgun (WGS) entry which is preliminary data.</text>
</comment>
<dbReference type="PANTHER" id="PTHR13947:SF37">
    <property type="entry name" value="LD18367P"/>
    <property type="match status" value="1"/>
</dbReference>
<dbReference type="OrthoDB" id="5419426at2"/>
<dbReference type="GO" id="GO:0008080">
    <property type="term" value="F:N-acetyltransferase activity"/>
    <property type="evidence" value="ECO:0007669"/>
    <property type="project" value="InterPro"/>
</dbReference>
<dbReference type="CDD" id="cd04301">
    <property type="entry name" value="NAT_SF"/>
    <property type="match status" value="1"/>
</dbReference>
<evidence type="ECO:0000259" key="2">
    <source>
        <dbReference type="PROSITE" id="PS51186"/>
    </source>
</evidence>
<keyword evidence="4" id="KW-1185">Reference proteome</keyword>
<dbReference type="InterPro" id="IPR000182">
    <property type="entry name" value="GNAT_dom"/>
</dbReference>
<dbReference type="Proteomes" id="UP000261174">
    <property type="component" value="Unassembled WGS sequence"/>
</dbReference>
<dbReference type="PANTHER" id="PTHR13947">
    <property type="entry name" value="GNAT FAMILY N-ACETYLTRANSFERASE"/>
    <property type="match status" value="1"/>
</dbReference>
<gene>
    <name evidence="3" type="ORF">DXN04_17090</name>
</gene>
<organism evidence="3 4">
    <name type="scientific">Chitinophaga silvisoli</name>
    <dbReference type="NCBI Taxonomy" id="2291814"/>
    <lineage>
        <taxon>Bacteria</taxon>
        <taxon>Pseudomonadati</taxon>
        <taxon>Bacteroidota</taxon>
        <taxon>Chitinophagia</taxon>
        <taxon>Chitinophagales</taxon>
        <taxon>Chitinophagaceae</taxon>
        <taxon>Chitinophaga</taxon>
    </lineage>
</organism>
<name>A0A3E1P0K4_9BACT</name>
<protein>
    <submittedName>
        <fullName evidence="3">GNAT family N-acetyltransferase</fullName>
    </submittedName>
</protein>
<evidence type="ECO:0000313" key="4">
    <source>
        <dbReference type="Proteomes" id="UP000261174"/>
    </source>
</evidence>
<dbReference type="EMBL" id="QTJV01000006">
    <property type="protein sequence ID" value="RFM33675.1"/>
    <property type="molecule type" value="Genomic_DNA"/>
</dbReference>
<dbReference type="PROSITE" id="PS51186">
    <property type="entry name" value="GNAT"/>
    <property type="match status" value="1"/>
</dbReference>
<dbReference type="InterPro" id="IPR050769">
    <property type="entry name" value="NAT_camello-type"/>
</dbReference>